<keyword evidence="3" id="KW-1185">Reference proteome</keyword>
<dbReference type="AlphaFoldDB" id="A0AAV4TNG2"/>
<name>A0AAV4TNG2_CAEEX</name>
<gene>
    <name evidence="2" type="ORF">CEXT_684771</name>
</gene>
<evidence type="ECO:0000256" key="1">
    <source>
        <dbReference type="SAM" id="MobiDB-lite"/>
    </source>
</evidence>
<sequence length="81" mass="8830">MSFNPFFSAIVSTSLANRLSALLSKCDRDYSVHRSAIGRKQRAGFRHLRPEGSSVLPDSQNGSYGSQGWDVETPGIGSLRT</sequence>
<feature type="region of interest" description="Disordered" evidence="1">
    <location>
        <begin position="48"/>
        <end position="81"/>
    </location>
</feature>
<evidence type="ECO:0000313" key="3">
    <source>
        <dbReference type="Proteomes" id="UP001054945"/>
    </source>
</evidence>
<evidence type="ECO:0000313" key="2">
    <source>
        <dbReference type="EMBL" id="GIY47264.1"/>
    </source>
</evidence>
<dbReference type="Proteomes" id="UP001054945">
    <property type="component" value="Unassembled WGS sequence"/>
</dbReference>
<dbReference type="EMBL" id="BPLR01011556">
    <property type="protein sequence ID" value="GIY47264.1"/>
    <property type="molecule type" value="Genomic_DNA"/>
</dbReference>
<protein>
    <submittedName>
        <fullName evidence="2">Uncharacterized protein</fullName>
    </submittedName>
</protein>
<proteinExistence type="predicted"/>
<accession>A0AAV4TNG2</accession>
<feature type="compositionally biased region" description="Polar residues" evidence="1">
    <location>
        <begin position="56"/>
        <end position="66"/>
    </location>
</feature>
<comment type="caution">
    <text evidence="2">The sequence shown here is derived from an EMBL/GenBank/DDBJ whole genome shotgun (WGS) entry which is preliminary data.</text>
</comment>
<reference evidence="2 3" key="1">
    <citation type="submission" date="2021-06" db="EMBL/GenBank/DDBJ databases">
        <title>Caerostris extrusa draft genome.</title>
        <authorList>
            <person name="Kono N."/>
            <person name="Arakawa K."/>
        </authorList>
    </citation>
    <scope>NUCLEOTIDE SEQUENCE [LARGE SCALE GENOMIC DNA]</scope>
</reference>
<organism evidence="2 3">
    <name type="scientific">Caerostris extrusa</name>
    <name type="common">Bark spider</name>
    <name type="synonym">Caerostris bankana</name>
    <dbReference type="NCBI Taxonomy" id="172846"/>
    <lineage>
        <taxon>Eukaryota</taxon>
        <taxon>Metazoa</taxon>
        <taxon>Ecdysozoa</taxon>
        <taxon>Arthropoda</taxon>
        <taxon>Chelicerata</taxon>
        <taxon>Arachnida</taxon>
        <taxon>Araneae</taxon>
        <taxon>Araneomorphae</taxon>
        <taxon>Entelegynae</taxon>
        <taxon>Araneoidea</taxon>
        <taxon>Araneidae</taxon>
        <taxon>Caerostris</taxon>
    </lineage>
</organism>